<dbReference type="InterPro" id="IPR019494">
    <property type="entry name" value="FIST_C"/>
</dbReference>
<evidence type="ECO:0000256" key="11">
    <source>
        <dbReference type="ARBA" id="ARBA00022989"/>
    </source>
</evidence>
<evidence type="ECO:0000256" key="1">
    <source>
        <dbReference type="ARBA" id="ARBA00000085"/>
    </source>
</evidence>
<dbReference type="InterPro" id="IPR036097">
    <property type="entry name" value="HisK_dim/P_sf"/>
</dbReference>
<evidence type="ECO:0000256" key="7">
    <source>
        <dbReference type="ARBA" id="ARBA00022692"/>
    </source>
</evidence>
<dbReference type="Pfam" id="PF00072">
    <property type="entry name" value="Response_reg"/>
    <property type="match status" value="1"/>
</dbReference>
<dbReference type="FunFam" id="3.30.565.10:FF:000010">
    <property type="entry name" value="Sensor histidine kinase RcsC"/>
    <property type="match status" value="1"/>
</dbReference>
<dbReference type="Pfam" id="PF10442">
    <property type="entry name" value="FIST_C"/>
    <property type="match status" value="1"/>
</dbReference>
<dbReference type="CDD" id="cd00082">
    <property type="entry name" value="HisKA"/>
    <property type="match status" value="1"/>
</dbReference>
<keyword evidence="4" id="KW-1003">Cell membrane</keyword>
<dbReference type="Pfam" id="PF08495">
    <property type="entry name" value="FIST"/>
    <property type="match status" value="1"/>
</dbReference>
<proteinExistence type="predicted"/>
<dbReference type="InterPro" id="IPR003661">
    <property type="entry name" value="HisK_dim/P_dom"/>
</dbReference>
<evidence type="ECO:0000313" key="21">
    <source>
        <dbReference type="EMBL" id="AGS51593.1"/>
    </source>
</evidence>
<evidence type="ECO:0000256" key="9">
    <source>
        <dbReference type="ARBA" id="ARBA00022777"/>
    </source>
</evidence>
<keyword evidence="5 17" id="KW-0597">Phosphoprotein</keyword>
<name>A0A806KF01_9BACT</name>
<keyword evidence="10" id="KW-0067">ATP-binding</keyword>
<evidence type="ECO:0000259" key="18">
    <source>
        <dbReference type="PROSITE" id="PS50109"/>
    </source>
</evidence>
<evidence type="ECO:0000256" key="4">
    <source>
        <dbReference type="ARBA" id="ARBA00022475"/>
    </source>
</evidence>
<keyword evidence="13" id="KW-0472">Membrane</keyword>
<evidence type="ECO:0000256" key="2">
    <source>
        <dbReference type="ARBA" id="ARBA00004651"/>
    </source>
</evidence>
<dbReference type="InterPro" id="IPR008207">
    <property type="entry name" value="Sig_transdc_His_kin_Hpt_dom"/>
</dbReference>
<evidence type="ECO:0000256" key="12">
    <source>
        <dbReference type="ARBA" id="ARBA00023012"/>
    </source>
</evidence>
<dbReference type="InterPro" id="IPR011006">
    <property type="entry name" value="CheY-like_superfamily"/>
</dbReference>
<dbReference type="GO" id="GO:0005886">
    <property type="term" value="C:plasma membrane"/>
    <property type="evidence" value="ECO:0007669"/>
    <property type="project" value="UniProtKB-SubCell"/>
</dbReference>
<dbReference type="InterPro" id="IPR005467">
    <property type="entry name" value="His_kinase_dom"/>
</dbReference>
<feature type="domain" description="Response regulatory" evidence="19">
    <location>
        <begin position="877"/>
        <end position="1001"/>
    </location>
</feature>
<dbReference type="SUPFAM" id="SSF47226">
    <property type="entry name" value="Histidine-containing phosphotransfer domain, HPT domain"/>
    <property type="match status" value="1"/>
</dbReference>
<dbReference type="PANTHER" id="PTHR45339:SF1">
    <property type="entry name" value="HYBRID SIGNAL TRANSDUCTION HISTIDINE KINASE J"/>
    <property type="match status" value="1"/>
</dbReference>
<comment type="catalytic activity">
    <reaction evidence="1">
        <text>ATP + protein L-histidine = ADP + protein N-phospho-L-histidine.</text>
        <dbReference type="EC" id="2.7.13.3"/>
    </reaction>
</comment>
<dbReference type="PROSITE" id="PS50110">
    <property type="entry name" value="RESPONSE_REGULATORY"/>
    <property type="match status" value="1"/>
</dbReference>
<evidence type="ECO:0000256" key="17">
    <source>
        <dbReference type="PROSITE-ProRule" id="PRU00169"/>
    </source>
</evidence>
<feature type="modified residue" description="4-aspartylphosphate" evidence="17">
    <location>
        <position position="926"/>
    </location>
</feature>
<comment type="subcellular location">
    <subcellularLocation>
        <location evidence="2">Cell membrane</location>
        <topology evidence="2">Multi-pass membrane protein</topology>
    </subcellularLocation>
</comment>
<dbReference type="EMBL" id="JQ844165">
    <property type="protein sequence ID" value="AGS51593.1"/>
    <property type="molecule type" value="Genomic_DNA"/>
</dbReference>
<keyword evidence="8" id="KW-0547">Nucleotide-binding</keyword>
<dbReference type="SMART" id="SM00897">
    <property type="entry name" value="FIST"/>
    <property type="match status" value="1"/>
</dbReference>
<dbReference type="PRINTS" id="PR00344">
    <property type="entry name" value="BCTRLSENSOR"/>
</dbReference>
<dbReference type="EC" id="2.7.13.3" evidence="3"/>
<dbReference type="SMART" id="SM00387">
    <property type="entry name" value="HATPase_c"/>
    <property type="match status" value="1"/>
</dbReference>
<feature type="modified residue" description="Phosphohistidine" evidence="16">
    <location>
        <position position="1081"/>
    </location>
</feature>
<dbReference type="Pfam" id="PF02518">
    <property type="entry name" value="HATPase_c"/>
    <property type="match status" value="1"/>
</dbReference>
<evidence type="ECO:0000256" key="13">
    <source>
        <dbReference type="ARBA" id="ARBA00023136"/>
    </source>
</evidence>
<dbReference type="Pfam" id="PF00512">
    <property type="entry name" value="HisKA"/>
    <property type="match status" value="1"/>
</dbReference>
<keyword evidence="6" id="KW-0808">Transferase</keyword>
<dbReference type="Gene3D" id="3.30.565.10">
    <property type="entry name" value="Histidine kinase-like ATPase, C-terminal domain"/>
    <property type="match status" value="1"/>
</dbReference>
<protein>
    <recommendedName>
        <fullName evidence="15">Sensory/regulatory protein RpfC</fullName>
        <ecNumber evidence="3">2.7.13.3</ecNumber>
    </recommendedName>
</protein>
<dbReference type="Gene3D" id="3.40.50.2300">
    <property type="match status" value="1"/>
</dbReference>
<dbReference type="PROSITE" id="PS50894">
    <property type="entry name" value="HPT"/>
    <property type="match status" value="1"/>
</dbReference>
<feature type="domain" description="Histidine kinase" evidence="18">
    <location>
        <begin position="507"/>
        <end position="728"/>
    </location>
</feature>
<evidence type="ECO:0000256" key="15">
    <source>
        <dbReference type="ARBA" id="ARBA00068150"/>
    </source>
</evidence>
<sequence>MAIKVTSSKDWDIDKFVRELDQNNIKVIIYFFSPLFEIYKPHIALSKAFPGAVCVGASMVGGWSSAGALATGITIMSLSSDEVEEVFFAFQEGVKEAPVAAAKSAIEELINKTYTERINPDEYLGLIFFDGLCLGELIIKEFTMEQRLNMAFVGGAAADEMTFTRTLVTCGENISDDGLAAVILKMNIPFFFNHYVHYLPTNKQFTITRVEVMQRIAWEIDGEPAAQFYAKQVGVNDVSGLTVEIFAKNPLGLILGESIYIRSPNLVVAGTGLQFYCYIEAGTRVFMLQRGDIISHSQKSLTAVTQFLPGIQGCLLFNCVQRHLELIELNKIDSFNEVFSKNPMIGFNTYGEELFTHHNQTLTAVFFGTLPEEGMADPYKTKRLFHYTDSKLKSLVFDIVSRSELLNITISYLTGSIDAESSDMMSGEKTMANYEAIRKNLGAMIDQSNVSKNDIEKMLVVYQNNVEKTGEYVFNIVDEIRTQNRRLVELREEAEMANRTKSSFLASMSHEIRTPMNAITGMAELLLRSDLTDEARGYAQDIKQAGNNLISIINDILDFSKIEAGRMEIIPNRYLLASLINDTVNIIRMRLKEKPIRFYTNIDSRIPNSLIGDEVRMRQILLNLLSNAVKFTDKGHISLSITMQDHREKQVLLKFTVTDTGKGITPEDQQMLFSEFVQVDLRRNRSIEGTGLGLAITKRLSNAMGGDITVESDYGNGSTFIVTIPQGVDSPEPFASVDDVENKKVLVYEGRVIYARSVCWSLENMGVFYKMTTSLEDFEKSLYSDKWSLVLSGYGIHDKILKIMDKPDSAFHGGVKPQLALMVEWGTEAYIPKVRFVSLPVQSLAIANVLNGKADVKDYSESASISGIIRYSFPSARLLVVDDIPTNLKVTDGLLAPYKVVVDTCLSGIAAIDLAKVNKYDIIFMDHMMPEMDGIEATEHIREWEKEQLYYDKDYKKVPIIALTANAVAGVREMFLEKGFDDFIAKPIDVTKLDDMLNRWISKDKRRDGAGAKKPEKAKTSGKIPDIDGVDIEKGIKMTGGTEEGYLSVLSYFQKDAHERLIEIHKTLAENDIPAFVIHVHALKSASASIGAAEVSAEALALETAGKNGDISFIHGKLTAFAEHLVKLKDDIRTILEAEQPENPEAANFSSLVPHISQVFGLATALRSQNISEIDKYLDELKKKPLDSNVKEFLDKIADDVLVTEFDKALNSVEELLDKIK</sequence>
<dbReference type="InterPro" id="IPR036890">
    <property type="entry name" value="HATPase_C_sf"/>
</dbReference>
<organism evidence="21">
    <name type="scientific">uncultured bacterium contig00010</name>
    <dbReference type="NCBI Taxonomy" id="1181502"/>
    <lineage>
        <taxon>Bacteria</taxon>
        <taxon>environmental samples</taxon>
    </lineage>
</organism>
<keyword evidence="9 21" id="KW-0418">Kinase</keyword>
<feature type="domain" description="HPt" evidence="20">
    <location>
        <begin position="1042"/>
        <end position="1139"/>
    </location>
</feature>
<dbReference type="GO" id="GO:0000155">
    <property type="term" value="F:phosphorelay sensor kinase activity"/>
    <property type="evidence" value="ECO:0007669"/>
    <property type="project" value="InterPro"/>
</dbReference>
<accession>A0A806KF01</accession>
<dbReference type="InterPro" id="IPR013702">
    <property type="entry name" value="FIST_domain_N"/>
</dbReference>
<reference evidence="21" key="1">
    <citation type="submission" date="2012-03" db="EMBL/GenBank/DDBJ databases">
        <title>Functional metagenomics reveals considerable lignocellulase gene clusters in the gut microbiome of a wood-feeding higher termite.</title>
        <authorList>
            <person name="Liu N."/>
        </authorList>
    </citation>
    <scope>NUCLEOTIDE SEQUENCE</scope>
</reference>
<dbReference type="SMART" id="SM00388">
    <property type="entry name" value="HisKA"/>
    <property type="match status" value="1"/>
</dbReference>
<dbReference type="InterPro" id="IPR036641">
    <property type="entry name" value="HPT_dom_sf"/>
</dbReference>
<dbReference type="SUPFAM" id="SSF47384">
    <property type="entry name" value="Homodimeric domain of signal transducing histidine kinase"/>
    <property type="match status" value="1"/>
</dbReference>
<dbReference type="Gene3D" id="1.10.287.130">
    <property type="match status" value="1"/>
</dbReference>
<evidence type="ECO:0000259" key="19">
    <source>
        <dbReference type="PROSITE" id="PS50110"/>
    </source>
</evidence>
<dbReference type="PANTHER" id="PTHR45339">
    <property type="entry name" value="HYBRID SIGNAL TRANSDUCTION HISTIDINE KINASE J"/>
    <property type="match status" value="1"/>
</dbReference>
<dbReference type="PROSITE" id="PS50109">
    <property type="entry name" value="HIS_KIN"/>
    <property type="match status" value="1"/>
</dbReference>
<evidence type="ECO:0000256" key="10">
    <source>
        <dbReference type="ARBA" id="ARBA00022840"/>
    </source>
</evidence>
<dbReference type="Gene3D" id="1.20.120.160">
    <property type="entry name" value="HPT domain"/>
    <property type="match status" value="1"/>
</dbReference>
<evidence type="ECO:0000256" key="14">
    <source>
        <dbReference type="ARBA" id="ARBA00064003"/>
    </source>
</evidence>
<evidence type="ECO:0000256" key="8">
    <source>
        <dbReference type="ARBA" id="ARBA00022741"/>
    </source>
</evidence>
<evidence type="ECO:0000256" key="3">
    <source>
        <dbReference type="ARBA" id="ARBA00012438"/>
    </source>
</evidence>
<dbReference type="Pfam" id="PF01627">
    <property type="entry name" value="Hpt"/>
    <property type="match status" value="1"/>
</dbReference>
<evidence type="ECO:0000259" key="20">
    <source>
        <dbReference type="PROSITE" id="PS50894"/>
    </source>
</evidence>
<evidence type="ECO:0000256" key="6">
    <source>
        <dbReference type="ARBA" id="ARBA00022679"/>
    </source>
</evidence>
<evidence type="ECO:0000256" key="16">
    <source>
        <dbReference type="PROSITE-ProRule" id="PRU00110"/>
    </source>
</evidence>
<dbReference type="SUPFAM" id="SSF55874">
    <property type="entry name" value="ATPase domain of HSP90 chaperone/DNA topoisomerase II/histidine kinase"/>
    <property type="match status" value="1"/>
</dbReference>
<dbReference type="InterPro" id="IPR003594">
    <property type="entry name" value="HATPase_dom"/>
</dbReference>
<dbReference type="GO" id="GO:0005524">
    <property type="term" value="F:ATP binding"/>
    <property type="evidence" value="ECO:0007669"/>
    <property type="project" value="UniProtKB-KW"/>
</dbReference>
<dbReference type="FunFam" id="1.10.287.130:FF:000002">
    <property type="entry name" value="Two-component osmosensing histidine kinase"/>
    <property type="match status" value="1"/>
</dbReference>
<dbReference type="SUPFAM" id="SSF52172">
    <property type="entry name" value="CheY-like"/>
    <property type="match status" value="1"/>
</dbReference>
<dbReference type="SMART" id="SM01204">
    <property type="entry name" value="FIST_C"/>
    <property type="match status" value="1"/>
</dbReference>
<comment type="subunit">
    <text evidence="14">At low DSF concentrations, interacts with RpfF.</text>
</comment>
<dbReference type="InterPro" id="IPR004358">
    <property type="entry name" value="Sig_transdc_His_kin-like_C"/>
</dbReference>
<evidence type="ECO:0000256" key="5">
    <source>
        <dbReference type="ARBA" id="ARBA00022553"/>
    </source>
</evidence>
<dbReference type="CDD" id="cd17546">
    <property type="entry name" value="REC_hyHK_CKI1_RcsC-like"/>
    <property type="match status" value="1"/>
</dbReference>
<dbReference type="SMART" id="SM00448">
    <property type="entry name" value="REC"/>
    <property type="match status" value="1"/>
</dbReference>
<dbReference type="CDD" id="cd16922">
    <property type="entry name" value="HATPase_EvgS-ArcB-TorS-like"/>
    <property type="match status" value="1"/>
</dbReference>
<dbReference type="AlphaFoldDB" id="A0A806KF01"/>
<keyword evidence="11" id="KW-1133">Transmembrane helix</keyword>
<dbReference type="InterPro" id="IPR001789">
    <property type="entry name" value="Sig_transdc_resp-reg_receiver"/>
</dbReference>
<keyword evidence="7" id="KW-0812">Transmembrane</keyword>
<keyword evidence="12" id="KW-0902">Two-component regulatory system</keyword>